<organism evidence="1 2">
    <name type="scientific">Diversispora epigaea</name>
    <dbReference type="NCBI Taxonomy" id="1348612"/>
    <lineage>
        <taxon>Eukaryota</taxon>
        <taxon>Fungi</taxon>
        <taxon>Fungi incertae sedis</taxon>
        <taxon>Mucoromycota</taxon>
        <taxon>Glomeromycotina</taxon>
        <taxon>Glomeromycetes</taxon>
        <taxon>Diversisporales</taxon>
        <taxon>Diversisporaceae</taxon>
        <taxon>Diversispora</taxon>
    </lineage>
</organism>
<name>A0A397JVM3_9GLOM</name>
<dbReference type="Proteomes" id="UP000266861">
    <property type="component" value="Unassembled WGS sequence"/>
</dbReference>
<accession>A0A397JVM3</accession>
<sequence>MIIKEYVEKALTEMLGNEGKFGKDRKVPYDVSKSTTVQICSNPITSAPKRLNQIKLTRVWRCDPDSRVEF</sequence>
<protein>
    <submittedName>
        <fullName evidence="1">Uncharacterized protein</fullName>
    </submittedName>
</protein>
<keyword evidence="2" id="KW-1185">Reference proteome</keyword>
<reference evidence="1 2" key="1">
    <citation type="submission" date="2018-08" db="EMBL/GenBank/DDBJ databases">
        <title>Genome and evolution of the arbuscular mycorrhizal fungus Diversispora epigaea (formerly Glomus versiforme) and its bacterial endosymbionts.</title>
        <authorList>
            <person name="Sun X."/>
            <person name="Fei Z."/>
            <person name="Harrison M."/>
        </authorList>
    </citation>
    <scope>NUCLEOTIDE SEQUENCE [LARGE SCALE GENOMIC DNA]</scope>
    <source>
        <strain evidence="1 2">IT104</strain>
    </source>
</reference>
<comment type="caution">
    <text evidence="1">The sequence shown here is derived from an EMBL/GenBank/DDBJ whole genome shotgun (WGS) entry which is preliminary data.</text>
</comment>
<gene>
    <name evidence="1" type="ORF">Glove_7g48</name>
</gene>
<proteinExistence type="predicted"/>
<dbReference type="EMBL" id="PQFF01000005">
    <property type="protein sequence ID" value="RHZ90136.1"/>
    <property type="molecule type" value="Genomic_DNA"/>
</dbReference>
<evidence type="ECO:0000313" key="1">
    <source>
        <dbReference type="EMBL" id="RHZ90136.1"/>
    </source>
</evidence>
<dbReference type="AlphaFoldDB" id="A0A397JVM3"/>
<evidence type="ECO:0000313" key="2">
    <source>
        <dbReference type="Proteomes" id="UP000266861"/>
    </source>
</evidence>